<feature type="region of interest" description="Disordered" evidence="9">
    <location>
        <begin position="49"/>
        <end position="155"/>
    </location>
</feature>
<keyword evidence="2" id="KW-0723">Serine/threonine-protein kinase</keyword>
<evidence type="ECO:0000256" key="4">
    <source>
        <dbReference type="ARBA" id="ARBA00022741"/>
    </source>
</evidence>
<evidence type="ECO:0000256" key="8">
    <source>
        <dbReference type="ARBA" id="ARBA00048679"/>
    </source>
</evidence>
<gene>
    <name evidence="11" type="ORF">ECPE_LOCUS4978</name>
</gene>
<dbReference type="GO" id="GO:0004674">
    <property type="term" value="F:protein serine/threonine kinase activity"/>
    <property type="evidence" value="ECO:0007669"/>
    <property type="project" value="UniProtKB-KW"/>
</dbReference>
<evidence type="ECO:0000256" key="2">
    <source>
        <dbReference type="ARBA" id="ARBA00022527"/>
    </source>
</evidence>
<dbReference type="InterPro" id="IPR028375">
    <property type="entry name" value="KA1/Ssp2_C"/>
</dbReference>
<keyword evidence="5" id="KW-0418">Kinase</keyword>
<evidence type="ECO:0000256" key="9">
    <source>
        <dbReference type="SAM" id="MobiDB-lite"/>
    </source>
</evidence>
<evidence type="ECO:0000259" key="10">
    <source>
        <dbReference type="PROSITE" id="PS50032"/>
    </source>
</evidence>
<proteinExistence type="predicted"/>
<comment type="catalytic activity">
    <reaction evidence="7">
        <text>L-threonyl-[protein] + ATP = O-phospho-L-threonyl-[protein] + ADP + H(+)</text>
        <dbReference type="Rhea" id="RHEA:46608"/>
        <dbReference type="Rhea" id="RHEA-COMP:11060"/>
        <dbReference type="Rhea" id="RHEA-COMP:11605"/>
        <dbReference type="ChEBI" id="CHEBI:15378"/>
        <dbReference type="ChEBI" id="CHEBI:30013"/>
        <dbReference type="ChEBI" id="CHEBI:30616"/>
        <dbReference type="ChEBI" id="CHEBI:61977"/>
        <dbReference type="ChEBI" id="CHEBI:456216"/>
        <dbReference type="EC" id="2.7.11.1"/>
    </reaction>
</comment>
<reference evidence="11 12" key="2">
    <citation type="submission" date="2018-11" db="EMBL/GenBank/DDBJ databases">
        <authorList>
            <consortium name="Pathogen Informatics"/>
        </authorList>
    </citation>
    <scope>NUCLEOTIDE SEQUENCE [LARGE SCALE GENOMIC DNA]</scope>
    <source>
        <strain evidence="11 12">Egypt</strain>
    </source>
</reference>
<feature type="compositionally biased region" description="Polar residues" evidence="9">
    <location>
        <begin position="357"/>
        <end position="386"/>
    </location>
</feature>
<evidence type="ECO:0000256" key="7">
    <source>
        <dbReference type="ARBA" id="ARBA00047899"/>
    </source>
</evidence>
<dbReference type="WBParaSite" id="ECPE_0000499001-mRNA-1">
    <property type="protein sequence ID" value="ECPE_0000499001-mRNA-1"/>
    <property type="gene ID" value="ECPE_0000499001"/>
</dbReference>
<dbReference type="SUPFAM" id="SSF103243">
    <property type="entry name" value="KA1-like"/>
    <property type="match status" value="1"/>
</dbReference>
<reference evidence="13" key="1">
    <citation type="submission" date="2016-06" db="UniProtKB">
        <authorList>
            <consortium name="WormBaseParasite"/>
        </authorList>
    </citation>
    <scope>IDENTIFICATION</scope>
</reference>
<feature type="region of interest" description="Disordered" evidence="9">
    <location>
        <begin position="181"/>
        <end position="202"/>
    </location>
</feature>
<dbReference type="Pfam" id="PF02149">
    <property type="entry name" value="KA1"/>
    <property type="match status" value="1"/>
</dbReference>
<dbReference type="Proteomes" id="UP000272942">
    <property type="component" value="Unassembled WGS sequence"/>
</dbReference>
<keyword evidence="4" id="KW-0547">Nucleotide-binding</keyword>
<evidence type="ECO:0000313" key="13">
    <source>
        <dbReference type="WBParaSite" id="ECPE_0000499001-mRNA-1"/>
    </source>
</evidence>
<name>A0A183ADE3_9TREM</name>
<dbReference type="PROSITE" id="PS50032">
    <property type="entry name" value="KA1"/>
    <property type="match status" value="1"/>
</dbReference>
<evidence type="ECO:0000313" key="11">
    <source>
        <dbReference type="EMBL" id="VDP74172.1"/>
    </source>
</evidence>
<dbReference type="GO" id="GO:0005524">
    <property type="term" value="F:ATP binding"/>
    <property type="evidence" value="ECO:0007669"/>
    <property type="project" value="UniProtKB-KW"/>
</dbReference>
<dbReference type="Gene3D" id="3.30.310.80">
    <property type="entry name" value="Kinase associated domain 1, KA1"/>
    <property type="match status" value="1"/>
</dbReference>
<keyword evidence="12" id="KW-1185">Reference proteome</keyword>
<evidence type="ECO:0000256" key="1">
    <source>
        <dbReference type="ARBA" id="ARBA00012513"/>
    </source>
</evidence>
<evidence type="ECO:0000256" key="3">
    <source>
        <dbReference type="ARBA" id="ARBA00022679"/>
    </source>
</evidence>
<feature type="compositionally biased region" description="Polar residues" evidence="9">
    <location>
        <begin position="140"/>
        <end position="155"/>
    </location>
</feature>
<dbReference type="EMBL" id="UZAN01041813">
    <property type="protein sequence ID" value="VDP74172.1"/>
    <property type="molecule type" value="Genomic_DNA"/>
</dbReference>
<organism evidence="13">
    <name type="scientific">Echinostoma caproni</name>
    <dbReference type="NCBI Taxonomy" id="27848"/>
    <lineage>
        <taxon>Eukaryota</taxon>
        <taxon>Metazoa</taxon>
        <taxon>Spiralia</taxon>
        <taxon>Lophotrochozoa</taxon>
        <taxon>Platyhelminthes</taxon>
        <taxon>Trematoda</taxon>
        <taxon>Digenea</taxon>
        <taxon>Plagiorchiida</taxon>
        <taxon>Echinostomata</taxon>
        <taxon>Echinostomatoidea</taxon>
        <taxon>Echinostomatidae</taxon>
        <taxon>Echinostoma</taxon>
    </lineage>
</organism>
<feature type="compositionally biased region" description="Polar residues" evidence="9">
    <location>
        <begin position="117"/>
        <end position="128"/>
    </location>
</feature>
<evidence type="ECO:0000256" key="5">
    <source>
        <dbReference type="ARBA" id="ARBA00022777"/>
    </source>
</evidence>
<feature type="compositionally biased region" description="Low complexity" evidence="9">
    <location>
        <begin position="78"/>
        <end position="87"/>
    </location>
</feature>
<feature type="compositionally biased region" description="Polar residues" evidence="9">
    <location>
        <begin position="249"/>
        <end position="258"/>
    </location>
</feature>
<accession>A0A183ADE3</accession>
<keyword evidence="6" id="KW-0067">ATP-binding</keyword>
<dbReference type="InterPro" id="IPR001772">
    <property type="entry name" value="KA1_dom"/>
</dbReference>
<evidence type="ECO:0000256" key="6">
    <source>
        <dbReference type="ARBA" id="ARBA00022840"/>
    </source>
</evidence>
<feature type="compositionally biased region" description="Acidic residues" evidence="9">
    <location>
        <begin position="286"/>
        <end position="298"/>
    </location>
</feature>
<dbReference type="EC" id="2.7.11.1" evidence="1"/>
<dbReference type="AlphaFoldDB" id="A0A183ADE3"/>
<feature type="domain" description="KA1" evidence="10">
    <location>
        <begin position="469"/>
        <end position="518"/>
    </location>
</feature>
<dbReference type="CDD" id="cd12121">
    <property type="entry name" value="MARK_C_like"/>
    <property type="match status" value="1"/>
</dbReference>
<comment type="catalytic activity">
    <reaction evidence="8">
        <text>L-seryl-[protein] + ATP = O-phospho-L-seryl-[protein] + ADP + H(+)</text>
        <dbReference type="Rhea" id="RHEA:17989"/>
        <dbReference type="Rhea" id="RHEA-COMP:9863"/>
        <dbReference type="Rhea" id="RHEA-COMP:11604"/>
        <dbReference type="ChEBI" id="CHEBI:15378"/>
        <dbReference type="ChEBI" id="CHEBI:29999"/>
        <dbReference type="ChEBI" id="CHEBI:30616"/>
        <dbReference type="ChEBI" id="CHEBI:83421"/>
        <dbReference type="ChEBI" id="CHEBI:456216"/>
        <dbReference type="EC" id="2.7.11.1"/>
    </reaction>
</comment>
<protein>
    <recommendedName>
        <fullName evidence="1">non-specific serine/threonine protein kinase</fullName>
        <ecNumber evidence="1">2.7.11.1</ecNumber>
    </recommendedName>
</protein>
<dbReference type="OrthoDB" id="193931at2759"/>
<keyword evidence="3" id="KW-0808">Transferase</keyword>
<sequence length="518" mass="55577">FNRSIPERSTIQHVPTGRARERLEGSGTGARLVRHPGTHSIATQSIRIRARSPSRNDLADARDPSATTPRPNSPDDLSISSVASSISTLGQNGPTDYDDTEDTPGFNHPTARHARRQSNTLGSPTQQPMARHFSMRPPSTRDNSTNHTSGNGALNNFFRTLTTRISRSKLFRRSAVMHPGTNYADLESGRAGTGHTDQRDRLDPMLAPTLELDKVVVTRGSPSPDTVHKSYTARLPRSRSGVTPHRPVSQVTPNNTTDTLREEPSRSGPPRGSGGGHKSTRSETADVFDEGTDEDVAPETDLARGDLTRRSSKRSSSSRDYSRSHSTHRASARSNGHGTGGSGSGDERTPVKAAPGPSNTSARGAQSSVRRQVSANVSDNKSSESGKLTGGGGKMHRSMRYVLRPTFARCPLDEVMIEVKQSLTKHNVDFEVVGEHKLQCVYGDPSHGCGALNPNVSGSGSTGSTNTGEVGGAGVVHWEMEIGKLAGIGMNGIRFKRINGSMTAFKQIAKKLAADLRF</sequence>
<feature type="region of interest" description="Disordered" evidence="9">
    <location>
        <begin position="216"/>
        <end position="396"/>
    </location>
</feature>
<evidence type="ECO:0000313" key="12">
    <source>
        <dbReference type="Proteomes" id="UP000272942"/>
    </source>
</evidence>